<dbReference type="AlphaFoldDB" id="A0A9W7D8S9"/>
<accession>A0A9W7D8S9</accession>
<reference evidence="1" key="1">
    <citation type="submission" date="2023-04" db="EMBL/GenBank/DDBJ databases">
        <title>Phytophthora fragariaefolia NBRC 109709.</title>
        <authorList>
            <person name="Ichikawa N."/>
            <person name="Sato H."/>
            <person name="Tonouchi N."/>
        </authorList>
    </citation>
    <scope>NUCLEOTIDE SEQUENCE</scope>
    <source>
        <strain evidence="1">NBRC 109709</strain>
    </source>
</reference>
<protein>
    <submittedName>
        <fullName evidence="1">Unnamed protein product</fullName>
    </submittedName>
</protein>
<dbReference type="EMBL" id="BSXT01004486">
    <property type="protein sequence ID" value="GMF58023.1"/>
    <property type="molecule type" value="Genomic_DNA"/>
</dbReference>
<dbReference type="Proteomes" id="UP001165121">
    <property type="component" value="Unassembled WGS sequence"/>
</dbReference>
<sequence length="123" mass="13543">MNNPSMNDASALGGVTVISLKHARFPHLSLFEWEALHRIAAVSGDGVINTLLTAGTEEQQCLAAQEIMGRELADLRQRATTPTLSKNKNDIVKLDAYSGEVKSRLHLDRWFCEVDIAVEARVV</sequence>
<proteinExistence type="predicted"/>
<evidence type="ECO:0000313" key="2">
    <source>
        <dbReference type="Proteomes" id="UP001165121"/>
    </source>
</evidence>
<dbReference type="OrthoDB" id="107681at2759"/>
<evidence type="ECO:0000313" key="1">
    <source>
        <dbReference type="EMBL" id="GMF58023.1"/>
    </source>
</evidence>
<organism evidence="1 2">
    <name type="scientific">Phytophthora fragariaefolia</name>
    <dbReference type="NCBI Taxonomy" id="1490495"/>
    <lineage>
        <taxon>Eukaryota</taxon>
        <taxon>Sar</taxon>
        <taxon>Stramenopiles</taxon>
        <taxon>Oomycota</taxon>
        <taxon>Peronosporomycetes</taxon>
        <taxon>Peronosporales</taxon>
        <taxon>Peronosporaceae</taxon>
        <taxon>Phytophthora</taxon>
    </lineage>
</organism>
<name>A0A9W7D8S9_9STRA</name>
<comment type="caution">
    <text evidence="1">The sequence shown here is derived from an EMBL/GenBank/DDBJ whole genome shotgun (WGS) entry which is preliminary data.</text>
</comment>
<gene>
    <name evidence="1" type="ORF">Pfra01_002488900</name>
</gene>
<keyword evidence="2" id="KW-1185">Reference proteome</keyword>